<accession>A0A2A6BPZ9</accession>
<name>A0A2A6BPZ9_PRIPA</name>
<dbReference type="EnsemblMetazoa" id="PPA32745.1">
    <property type="protein sequence ID" value="PPA32745.1"/>
    <property type="gene ID" value="WBGene00205605"/>
</dbReference>
<gene>
    <name evidence="1" type="primary">WBGene00205605</name>
</gene>
<dbReference type="AlphaFoldDB" id="A0A2A6BPZ9"/>
<evidence type="ECO:0000313" key="1">
    <source>
        <dbReference type="EnsemblMetazoa" id="PPA32745.1"/>
    </source>
</evidence>
<sequence>MLDFIPYPVMFTNDDIVDAIAFYDTQGDHKVGIKQNRNSSLPNIRVELDVMAFYDTQGDHKVGIKQGSLMIACRLCIGLCVRASQIPILLQL</sequence>
<reference evidence="2" key="1">
    <citation type="journal article" date="2008" name="Nat. Genet.">
        <title>The Pristionchus pacificus genome provides a unique perspective on nematode lifestyle and parasitism.</title>
        <authorList>
            <person name="Dieterich C."/>
            <person name="Clifton S.W."/>
            <person name="Schuster L.N."/>
            <person name="Chinwalla A."/>
            <person name="Delehaunty K."/>
            <person name="Dinkelacker I."/>
            <person name="Fulton L."/>
            <person name="Fulton R."/>
            <person name="Godfrey J."/>
            <person name="Minx P."/>
            <person name="Mitreva M."/>
            <person name="Roeseler W."/>
            <person name="Tian H."/>
            <person name="Witte H."/>
            <person name="Yang S.P."/>
            <person name="Wilson R.K."/>
            <person name="Sommer R.J."/>
        </authorList>
    </citation>
    <scope>NUCLEOTIDE SEQUENCE [LARGE SCALE GENOMIC DNA]</scope>
    <source>
        <strain evidence="2">PS312</strain>
    </source>
</reference>
<proteinExistence type="predicted"/>
<reference evidence="1" key="2">
    <citation type="submission" date="2022-06" db="UniProtKB">
        <authorList>
            <consortium name="EnsemblMetazoa"/>
        </authorList>
    </citation>
    <scope>IDENTIFICATION</scope>
    <source>
        <strain evidence="1">PS312</strain>
    </source>
</reference>
<organism evidence="1 2">
    <name type="scientific">Pristionchus pacificus</name>
    <name type="common">Parasitic nematode worm</name>
    <dbReference type="NCBI Taxonomy" id="54126"/>
    <lineage>
        <taxon>Eukaryota</taxon>
        <taxon>Metazoa</taxon>
        <taxon>Ecdysozoa</taxon>
        <taxon>Nematoda</taxon>
        <taxon>Chromadorea</taxon>
        <taxon>Rhabditida</taxon>
        <taxon>Rhabditina</taxon>
        <taxon>Diplogasteromorpha</taxon>
        <taxon>Diplogasteroidea</taxon>
        <taxon>Neodiplogasteridae</taxon>
        <taxon>Pristionchus</taxon>
    </lineage>
</organism>
<protein>
    <submittedName>
        <fullName evidence="1">Uncharacterized protein</fullName>
    </submittedName>
</protein>
<dbReference type="Proteomes" id="UP000005239">
    <property type="component" value="Unassembled WGS sequence"/>
</dbReference>
<evidence type="ECO:0000313" key="2">
    <source>
        <dbReference type="Proteomes" id="UP000005239"/>
    </source>
</evidence>
<keyword evidence="2" id="KW-1185">Reference proteome</keyword>
<accession>A0A8R1UIS7</accession>